<dbReference type="KEGG" id="gak:X907_1576"/>
<name>A0A3T0EAN6_9PROT</name>
<evidence type="ECO:0000313" key="2">
    <source>
        <dbReference type="Proteomes" id="UP000286954"/>
    </source>
</evidence>
<gene>
    <name evidence="1" type="ORF">X907_1576</name>
</gene>
<accession>A0A3T0EAN6</accession>
<reference evidence="1 2" key="1">
    <citation type="submission" date="2016-12" db="EMBL/GenBank/DDBJ databases">
        <title>The genome of dimorphic prosthecate Glycocaulis alkaliphilus 6b-8t, isolated from crude oil dictates its adaptability in petroleum environments.</title>
        <authorList>
            <person name="Wu X.-L."/>
            <person name="Geng S."/>
        </authorList>
    </citation>
    <scope>NUCLEOTIDE SEQUENCE [LARGE SCALE GENOMIC DNA]</scope>
    <source>
        <strain evidence="1 2">6B-8</strain>
    </source>
</reference>
<proteinExistence type="predicted"/>
<dbReference type="EMBL" id="CP018911">
    <property type="protein sequence ID" value="AZU04108.1"/>
    <property type="molecule type" value="Genomic_DNA"/>
</dbReference>
<sequence length="39" mass="4502">MGTAYPQCCEYCDVVASFEGTALGFYPRRRMKLVQWARP</sequence>
<dbReference type="Proteomes" id="UP000286954">
    <property type="component" value="Chromosome"/>
</dbReference>
<organism evidence="1 2">
    <name type="scientific">Glycocaulis alkaliphilus</name>
    <dbReference type="NCBI Taxonomy" id="1434191"/>
    <lineage>
        <taxon>Bacteria</taxon>
        <taxon>Pseudomonadati</taxon>
        <taxon>Pseudomonadota</taxon>
        <taxon>Alphaproteobacteria</taxon>
        <taxon>Maricaulales</taxon>
        <taxon>Maricaulaceae</taxon>
        <taxon>Glycocaulis</taxon>
    </lineage>
</organism>
<protein>
    <submittedName>
        <fullName evidence="1">Uncharacterized protein</fullName>
    </submittedName>
</protein>
<evidence type="ECO:0000313" key="1">
    <source>
        <dbReference type="EMBL" id="AZU04108.1"/>
    </source>
</evidence>
<keyword evidence="2" id="KW-1185">Reference proteome</keyword>
<dbReference type="AlphaFoldDB" id="A0A3T0EAN6"/>